<keyword evidence="3" id="KW-0378">Hydrolase</keyword>
<proteinExistence type="predicted"/>
<organism evidence="3 4">
    <name type="scientific">Sphingomonas qomolangmaensis</name>
    <dbReference type="NCBI Taxonomy" id="2918765"/>
    <lineage>
        <taxon>Bacteria</taxon>
        <taxon>Pseudomonadati</taxon>
        <taxon>Pseudomonadota</taxon>
        <taxon>Alphaproteobacteria</taxon>
        <taxon>Sphingomonadales</taxon>
        <taxon>Sphingomonadaceae</taxon>
        <taxon>Sphingomonas</taxon>
    </lineage>
</organism>
<dbReference type="InterPro" id="IPR011105">
    <property type="entry name" value="Cell_wall_hydrolase_SleB"/>
</dbReference>
<gene>
    <name evidence="3" type="ORF">NMP03_14610</name>
</gene>
<feature type="domain" description="Cell wall hydrolase SleB" evidence="2">
    <location>
        <begin position="158"/>
        <end position="262"/>
    </location>
</feature>
<dbReference type="EMBL" id="CP101740">
    <property type="protein sequence ID" value="UUL82388.1"/>
    <property type="molecule type" value="Genomic_DNA"/>
</dbReference>
<dbReference type="Gene3D" id="1.10.10.2520">
    <property type="entry name" value="Cell wall hydrolase SleB, domain 1"/>
    <property type="match status" value="1"/>
</dbReference>
<dbReference type="GO" id="GO:0016787">
    <property type="term" value="F:hydrolase activity"/>
    <property type="evidence" value="ECO:0007669"/>
    <property type="project" value="UniProtKB-KW"/>
</dbReference>
<dbReference type="Proteomes" id="UP001058533">
    <property type="component" value="Chromosome"/>
</dbReference>
<accession>A0ABY5L8J4</accession>
<keyword evidence="1" id="KW-1133">Transmembrane helix</keyword>
<sequence length="438" mass="47331">MSALAYNVAVFAKIARRKTNRRGSTKEKANMDRSVQLLGALIGLAAMLIIGGMLAVSFALKNGEEVTAQAWKGRSDAQRALPPLPKAGMPGVVTPENELLPVLPETARRTNAMRPFSDKLNASARPFSSVLSADDRERAIACLAIAALYEAGGIGDDQYPVMQVILNRVRHPAFPGSICGVVFQGAERSTGCQFSFACDESMARWRPSDRAITEARARAAAMLDSHVDRRVGLATHYHTDWVLPYWSNSLDKITAIKTHLFFRWRGYWGTLASFRQQSNNVEPRIAALAALSSVHLAQVGQPGDPSALADIPVLSADAVAGGDDAVTVTSNARAGEARIAVLNLPLDPDSKPGGWSLNALALCGKRPECRAVGWIDPTRRPATFDAASLAASPPDFVFVQELRNRTQQPYWDCTKHAKASMSRCLESSDHPARLVYGG</sequence>
<evidence type="ECO:0000313" key="4">
    <source>
        <dbReference type="Proteomes" id="UP001058533"/>
    </source>
</evidence>
<protein>
    <submittedName>
        <fullName evidence="3">Cell wall hydrolase</fullName>
    </submittedName>
</protein>
<keyword evidence="1" id="KW-0812">Transmembrane</keyword>
<feature type="transmembrane region" description="Helical" evidence="1">
    <location>
        <begin position="37"/>
        <end position="60"/>
    </location>
</feature>
<name>A0ABY5L8J4_9SPHN</name>
<keyword evidence="4" id="KW-1185">Reference proteome</keyword>
<evidence type="ECO:0000259" key="2">
    <source>
        <dbReference type="Pfam" id="PF07486"/>
    </source>
</evidence>
<dbReference type="InterPro" id="IPR042047">
    <property type="entry name" value="SleB_dom1"/>
</dbReference>
<evidence type="ECO:0000256" key="1">
    <source>
        <dbReference type="SAM" id="Phobius"/>
    </source>
</evidence>
<evidence type="ECO:0000313" key="3">
    <source>
        <dbReference type="EMBL" id="UUL82388.1"/>
    </source>
</evidence>
<dbReference type="RefSeq" id="WP_256506207.1">
    <property type="nucleotide sequence ID" value="NZ_CP101740.1"/>
</dbReference>
<keyword evidence="1" id="KW-0472">Membrane</keyword>
<dbReference type="Pfam" id="PF07486">
    <property type="entry name" value="Hydrolase_2"/>
    <property type="match status" value="1"/>
</dbReference>
<reference evidence="3" key="1">
    <citation type="submission" date="2022-07" db="EMBL/GenBank/DDBJ databases">
        <title>Sphingomonas sp. nov., a novel bacterium isolated from the north slope of the Mount Everest.</title>
        <authorList>
            <person name="Cui X."/>
            <person name="Liu Y."/>
        </authorList>
    </citation>
    <scope>NUCLEOTIDE SEQUENCE</scope>
    <source>
        <strain evidence="3">S5-59</strain>
    </source>
</reference>